<feature type="modified residue" description="4-aspartylphosphate" evidence="1">
    <location>
        <position position="57"/>
    </location>
</feature>
<feature type="domain" description="EAL" evidence="3">
    <location>
        <begin position="310"/>
        <end position="565"/>
    </location>
</feature>
<dbReference type="PROSITE" id="PS50887">
    <property type="entry name" value="GGDEF"/>
    <property type="match status" value="1"/>
</dbReference>
<dbReference type="PROSITE" id="PS50110">
    <property type="entry name" value="RESPONSE_REGULATORY"/>
    <property type="match status" value="1"/>
</dbReference>
<dbReference type="PANTHER" id="PTHR33121:SF70">
    <property type="entry name" value="SIGNALING PROTEIN YKOW"/>
    <property type="match status" value="1"/>
</dbReference>
<proteinExistence type="predicted"/>
<dbReference type="SMART" id="SM00267">
    <property type="entry name" value="GGDEF"/>
    <property type="match status" value="1"/>
</dbReference>
<protein>
    <submittedName>
        <fullName evidence="5">GGDEF domain-containing response regulator</fullName>
    </submittedName>
</protein>
<name>A0A2T1C1T6_9CYAN</name>
<gene>
    <name evidence="5" type="ORF">C7B64_14775</name>
</gene>
<feature type="domain" description="GGDEF" evidence="4">
    <location>
        <begin position="168"/>
        <end position="301"/>
    </location>
</feature>
<dbReference type="SUPFAM" id="SSF141868">
    <property type="entry name" value="EAL domain-like"/>
    <property type="match status" value="1"/>
</dbReference>
<dbReference type="CDD" id="cd01948">
    <property type="entry name" value="EAL"/>
    <property type="match status" value="1"/>
</dbReference>
<dbReference type="AlphaFoldDB" id="A0A2T1C1T6"/>
<dbReference type="PANTHER" id="PTHR33121">
    <property type="entry name" value="CYCLIC DI-GMP PHOSPHODIESTERASE PDEF"/>
    <property type="match status" value="1"/>
</dbReference>
<dbReference type="PROSITE" id="PS50883">
    <property type="entry name" value="EAL"/>
    <property type="match status" value="1"/>
</dbReference>
<evidence type="ECO:0000256" key="1">
    <source>
        <dbReference type="PROSITE-ProRule" id="PRU00169"/>
    </source>
</evidence>
<dbReference type="SMART" id="SM00052">
    <property type="entry name" value="EAL"/>
    <property type="match status" value="1"/>
</dbReference>
<dbReference type="NCBIfam" id="TIGR00254">
    <property type="entry name" value="GGDEF"/>
    <property type="match status" value="1"/>
</dbReference>
<accession>A0A2T1C1T6</accession>
<evidence type="ECO:0000313" key="5">
    <source>
        <dbReference type="EMBL" id="PSB02138.1"/>
    </source>
</evidence>
<dbReference type="InterPro" id="IPR001633">
    <property type="entry name" value="EAL_dom"/>
</dbReference>
<dbReference type="EMBL" id="PVWJ01000072">
    <property type="protein sequence ID" value="PSB02138.1"/>
    <property type="molecule type" value="Genomic_DNA"/>
</dbReference>
<dbReference type="InterPro" id="IPR035919">
    <property type="entry name" value="EAL_sf"/>
</dbReference>
<keyword evidence="1" id="KW-0597">Phosphoprotein</keyword>
<comment type="caution">
    <text evidence="5">The sequence shown here is derived from an EMBL/GenBank/DDBJ whole genome shotgun (WGS) entry which is preliminary data.</text>
</comment>
<dbReference type="Gene3D" id="3.40.50.2300">
    <property type="match status" value="1"/>
</dbReference>
<dbReference type="InterPro" id="IPR043128">
    <property type="entry name" value="Rev_trsase/Diguanyl_cyclase"/>
</dbReference>
<dbReference type="Gene3D" id="3.30.70.270">
    <property type="match status" value="1"/>
</dbReference>
<keyword evidence="6" id="KW-1185">Reference proteome</keyword>
<dbReference type="InterPro" id="IPR011006">
    <property type="entry name" value="CheY-like_superfamily"/>
</dbReference>
<dbReference type="OrthoDB" id="442691at2"/>
<dbReference type="InterPro" id="IPR000160">
    <property type="entry name" value="GGDEF_dom"/>
</dbReference>
<evidence type="ECO:0000313" key="6">
    <source>
        <dbReference type="Proteomes" id="UP000238762"/>
    </source>
</evidence>
<dbReference type="InterPro" id="IPR029787">
    <property type="entry name" value="Nucleotide_cyclase"/>
</dbReference>
<dbReference type="SUPFAM" id="SSF55073">
    <property type="entry name" value="Nucleotide cyclase"/>
    <property type="match status" value="1"/>
</dbReference>
<dbReference type="SMART" id="SM00448">
    <property type="entry name" value="REC"/>
    <property type="match status" value="1"/>
</dbReference>
<dbReference type="Gene3D" id="3.20.20.450">
    <property type="entry name" value="EAL domain"/>
    <property type="match status" value="1"/>
</dbReference>
<dbReference type="CDD" id="cd01949">
    <property type="entry name" value="GGDEF"/>
    <property type="match status" value="1"/>
</dbReference>
<feature type="domain" description="Response regulatory" evidence="2">
    <location>
        <begin position="8"/>
        <end position="124"/>
    </location>
</feature>
<dbReference type="Proteomes" id="UP000238762">
    <property type="component" value="Unassembled WGS sequence"/>
</dbReference>
<dbReference type="GO" id="GO:0000160">
    <property type="term" value="P:phosphorelay signal transduction system"/>
    <property type="evidence" value="ECO:0007669"/>
    <property type="project" value="InterPro"/>
</dbReference>
<dbReference type="Pfam" id="PF00990">
    <property type="entry name" value="GGDEF"/>
    <property type="match status" value="1"/>
</dbReference>
<sequence length="575" mass="65146">MSTITNGLILIVDDTPTNLDVMSETLTGAGFEVAIALDGERAIKQVQKIKPDLILLDVRMPGIDGFETCQYLKTDPNTQHIPVIFMTALSDINSKVKALELGAVDYITKPFQEREVLARVRTHLQLHQAQERLKHFAFNDSLTSLANRSWFMHMLEQVIANHNRNLEQGYAVLFMDLNRFKTINDTLGHEIGDRLLCCFANRLKTVIRSTDTLARLGGDEFALLVSSTTSDSKAIDIAQRIQDAFTEPLQVDNHQIPVMVSIGITTSAVGYKDANHVLRDADFAMYLAKTREDKRYILFEPSMQAIIAERLQLETNLRQALYQGHFCNYYQPIVNLSTGHPVGFEVLARLHNPEQGWISPEKFIPVAEETGLINPLGWWVFDEACRQLKQWQKQFLDIPLVLNINVSPIQLKQSNFANRIRETLKKVNLEVHHFKLEITESSLLENFPVQTEQLFKLSSIQIPLCIDDFGTGFSSLSRLHEFPIATLKIDRSFIHQITTSPKHSSTVQMILALAKALDIDVVAEGIETMEQLEFLRDLGCEFGQGYFFSQPLDSGDASAYIKRLYQKSTYPQPSC</sequence>
<dbReference type="Pfam" id="PF00072">
    <property type="entry name" value="Response_reg"/>
    <property type="match status" value="1"/>
</dbReference>
<organism evidence="5 6">
    <name type="scientific">Merismopedia glauca CCAP 1448/3</name>
    <dbReference type="NCBI Taxonomy" id="1296344"/>
    <lineage>
        <taxon>Bacteria</taxon>
        <taxon>Bacillati</taxon>
        <taxon>Cyanobacteriota</taxon>
        <taxon>Cyanophyceae</taxon>
        <taxon>Synechococcales</taxon>
        <taxon>Merismopediaceae</taxon>
        <taxon>Merismopedia</taxon>
    </lineage>
</organism>
<dbReference type="CDD" id="cd19920">
    <property type="entry name" value="REC_PA4781-like"/>
    <property type="match status" value="1"/>
</dbReference>
<reference evidence="5 6" key="2">
    <citation type="submission" date="2018-03" db="EMBL/GenBank/DDBJ databases">
        <title>The ancient ancestry and fast evolution of plastids.</title>
        <authorList>
            <person name="Moore K.R."/>
            <person name="Magnabosco C."/>
            <person name="Momper L."/>
            <person name="Gold D.A."/>
            <person name="Bosak T."/>
            <person name="Fournier G.P."/>
        </authorList>
    </citation>
    <scope>NUCLEOTIDE SEQUENCE [LARGE SCALE GENOMIC DNA]</scope>
    <source>
        <strain evidence="5 6">CCAP 1448/3</strain>
    </source>
</reference>
<dbReference type="InterPro" id="IPR001789">
    <property type="entry name" value="Sig_transdc_resp-reg_receiver"/>
</dbReference>
<dbReference type="InterPro" id="IPR050706">
    <property type="entry name" value="Cyclic-di-GMP_PDE-like"/>
</dbReference>
<reference evidence="5 6" key="1">
    <citation type="submission" date="2018-02" db="EMBL/GenBank/DDBJ databases">
        <authorList>
            <person name="Cohen D.B."/>
            <person name="Kent A.D."/>
        </authorList>
    </citation>
    <scope>NUCLEOTIDE SEQUENCE [LARGE SCALE GENOMIC DNA]</scope>
    <source>
        <strain evidence="5 6">CCAP 1448/3</strain>
    </source>
</reference>
<evidence type="ECO:0000259" key="3">
    <source>
        <dbReference type="PROSITE" id="PS50883"/>
    </source>
</evidence>
<dbReference type="SUPFAM" id="SSF52172">
    <property type="entry name" value="CheY-like"/>
    <property type="match status" value="1"/>
</dbReference>
<evidence type="ECO:0000259" key="4">
    <source>
        <dbReference type="PROSITE" id="PS50887"/>
    </source>
</evidence>
<dbReference type="RefSeq" id="WP_106289430.1">
    <property type="nucleotide sequence ID" value="NZ_CAWNTC010000097.1"/>
</dbReference>
<evidence type="ECO:0000259" key="2">
    <source>
        <dbReference type="PROSITE" id="PS50110"/>
    </source>
</evidence>
<dbReference type="GO" id="GO:0071111">
    <property type="term" value="F:cyclic-guanylate-specific phosphodiesterase activity"/>
    <property type="evidence" value="ECO:0007669"/>
    <property type="project" value="InterPro"/>
</dbReference>
<dbReference type="Pfam" id="PF00563">
    <property type="entry name" value="EAL"/>
    <property type="match status" value="1"/>
</dbReference>